<organism evidence="2 3">
    <name type="scientific">Rhodocollybia butyracea</name>
    <dbReference type="NCBI Taxonomy" id="206335"/>
    <lineage>
        <taxon>Eukaryota</taxon>
        <taxon>Fungi</taxon>
        <taxon>Dikarya</taxon>
        <taxon>Basidiomycota</taxon>
        <taxon>Agaricomycotina</taxon>
        <taxon>Agaricomycetes</taxon>
        <taxon>Agaricomycetidae</taxon>
        <taxon>Agaricales</taxon>
        <taxon>Marasmiineae</taxon>
        <taxon>Omphalotaceae</taxon>
        <taxon>Rhodocollybia</taxon>
    </lineage>
</organism>
<sequence length="120" mass="12572">MGIPAENIEQLIARLKVIESALSVLENEQTRAKTANGQDRVGSTNATAGGYGQGGECDERDGVIEEYGWCPPESSRVRSPLSRPVSSAAVATKTPVLAALDERLGLGNTSKKGHKGLALP</sequence>
<feature type="region of interest" description="Disordered" evidence="1">
    <location>
        <begin position="30"/>
        <end position="57"/>
    </location>
</feature>
<evidence type="ECO:0000313" key="2">
    <source>
        <dbReference type="EMBL" id="KAF9059650.1"/>
    </source>
</evidence>
<evidence type="ECO:0000313" key="3">
    <source>
        <dbReference type="Proteomes" id="UP000772434"/>
    </source>
</evidence>
<evidence type="ECO:0000256" key="1">
    <source>
        <dbReference type="SAM" id="MobiDB-lite"/>
    </source>
</evidence>
<proteinExistence type="predicted"/>
<dbReference type="Proteomes" id="UP000772434">
    <property type="component" value="Unassembled WGS sequence"/>
</dbReference>
<gene>
    <name evidence="2" type="ORF">BDP27DRAFT_1371245</name>
</gene>
<comment type="caution">
    <text evidence="2">The sequence shown here is derived from an EMBL/GenBank/DDBJ whole genome shotgun (WGS) entry which is preliminary data.</text>
</comment>
<dbReference type="AlphaFoldDB" id="A0A9P5PCL7"/>
<feature type="compositionally biased region" description="Polar residues" evidence="1">
    <location>
        <begin position="32"/>
        <end position="47"/>
    </location>
</feature>
<dbReference type="EMBL" id="JADNRY010000286">
    <property type="protein sequence ID" value="KAF9059650.1"/>
    <property type="molecule type" value="Genomic_DNA"/>
</dbReference>
<accession>A0A9P5PCL7</accession>
<reference evidence="2" key="1">
    <citation type="submission" date="2020-11" db="EMBL/GenBank/DDBJ databases">
        <authorList>
            <consortium name="DOE Joint Genome Institute"/>
            <person name="Ahrendt S."/>
            <person name="Riley R."/>
            <person name="Andreopoulos W."/>
            <person name="Labutti K."/>
            <person name="Pangilinan J."/>
            <person name="Ruiz-Duenas F.J."/>
            <person name="Barrasa J.M."/>
            <person name="Sanchez-Garcia M."/>
            <person name="Camarero S."/>
            <person name="Miyauchi S."/>
            <person name="Serrano A."/>
            <person name="Linde D."/>
            <person name="Babiker R."/>
            <person name="Drula E."/>
            <person name="Ayuso-Fernandez I."/>
            <person name="Pacheco R."/>
            <person name="Padilla G."/>
            <person name="Ferreira P."/>
            <person name="Barriuso J."/>
            <person name="Kellner H."/>
            <person name="Castanera R."/>
            <person name="Alfaro M."/>
            <person name="Ramirez L."/>
            <person name="Pisabarro A.G."/>
            <person name="Kuo A."/>
            <person name="Tritt A."/>
            <person name="Lipzen A."/>
            <person name="He G."/>
            <person name="Yan M."/>
            <person name="Ng V."/>
            <person name="Cullen D."/>
            <person name="Martin F."/>
            <person name="Rosso M.-N."/>
            <person name="Henrissat B."/>
            <person name="Hibbett D."/>
            <person name="Martinez A.T."/>
            <person name="Grigoriev I.V."/>
        </authorList>
    </citation>
    <scope>NUCLEOTIDE SEQUENCE</scope>
    <source>
        <strain evidence="2">AH 40177</strain>
    </source>
</reference>
<name>A0A9P5PCL7_9AGAR</name>
<protein>
    <submittedName>
        <fullName evidence="2">Uncharacterized protein</fullName>
    </submittedName>
</protein>
<keyword evidence="3" id="KW-1185">Reference proteome</keyword>